<dbReference type="PANTHER" id="PTHR42783">
    <property type="entry name" value="GLUTAMATE SYNTHASE [NADPH] SMALL CHAIN"/>
    <property type="match status" value="1"/>
</dbReference>
<proteinExistence type="predicted"/>
<evidence type="ECO:0000313" key="2">
    <source>
        <dbReference type="EMBL" id="AEV32908.1"/>
    </source>
</evidence>
<dbReference type="PATRIC" id="fig|926562.3.peg.1935"/>
<dbReference type="PROSITE" id="PS51318">
    <property type="entry name" value="TAT"/>
    <property type="match status" value="1"/>
</dbReference>
<dbReference type="Pfam" id="PF13247">
    <property type="entry name" value="Fer4_11"/>
    <property type="match status" value="1"/>
</dbReference>
<dbReference type="SUPFAM" id="SSF53706">
    <property type="entry name" value="Formate dehydrogenase/DMSO reductase, domains 1-3"/>
    <property type="match status" value="1"/>
</dbReference>
<gene>
    <name evidence="2" type="ordered locus">Oweho_1929</name>
</gene>
<dbReference type="AlphaFoldDB" id="G8R2B8"/>
<dbReference type="HOGENOM" id="CLU_306470_0_0_10"/>
<dbReference type="KEGG" id="oho:Oweho_1929"/>
<name>G8R2B8_OWEHD</name>
<dbReference type="Gene3D" id="3.30.2070.10">
    <property type="entry name" value="Formate dehydrogenase/DMSO reductase"/>
    <property type="match status" value="1"/>
</dbReference>
<dbReference type="OrthoDB" id="9779457at2"/>
<dbReference type="eggNOG" id="COG0243">
    <property type="taxonomic scope" value="Bacteria"/>
</dbReference>
<sequence>MAENKKYWKGIEELVDSEVVNNARNNEFPAELAADEFLGNEEKLGESSTSRRDFLKYVGFSTAAATLAACESPISESIPYVVAPEEIIPGEANYYATSYYDGHDYASVLVKTREGRPIKIENNKLAPINGGANARVHASVLNLYDATRVQAPMIDGQEANWGDVDGAVKKGVDAANASGKQVVMLTSTVLSPTAQKLINEFGAKQGNFKHVQYDGFSYSGKLDALAAATGKRALPMYNFAKADVIVGFGADFLGDWIGQGVSADYASRRKPGKNMSRHIQFETNMTLTGSSADKRYKIKPSQIGAALTALYAELGGSVSGGKTSLSAEIKAAAKELKAAGRNGLVVSGTNDADIEAMTIAINNLLGNGGNTVDYSKRTYFRKGDDKAMNQLIADMNSGNVGTVIIDNLNVAYVLSGNAKLASGMEKVATKVYISEKMDETAKLCNIVAAKHNNLESWGDAMPADGMYSIMQPTIRPLFKTRQMEDCLLKWSGNSSSYYDYLTSNWNTGILAGSDWSKALHDGALVSTSKVVNEGAEGESKGFIANLFGSSDEETTETTDAGSVNISSIAGRLNKGADSGMEMEFYQMTGMGIGTIANNPWLLEFPDPVTRVSWDNFVTMSASDAIALEVNNWHVSNGALNGNKVNITVNGTTIENVPVFIQPGQAQGTLGFAVGYGRSGAGKAADGVGHNAFALMANGSHAAGVEVSKAEGEHEFACIQLAHTMMGRKIVNETNLDTFLNGNPEQWNEKTIFQTFKGPLSSDETNLWDDFDHETGHMWNMSIDMNLCNGCGACVIACHSENNVPVVGKEEMRKSRDMHWLRIDRYYSSDMTEEVADEEGVSAIDKFAAMEHPSESPDVYFQPVMCQHCNHAPCETVCPVAATTHSSEGLNHMTYNRCIGTRYCANNCPYKVRRFNWFQYNNGSQEKFNVNYSMNDDLGRMVLNPDVTVRARGVMEKCSLCVQRIQLGKLEAKKAGRPVKDGDVQVACQEACDTNAISFGDVNDKSSQVFKLKQDPRMYHLLEEVGTQPSVFYQTKVRNRA</sequence>
<dbReference type="PROSITE" id="PS51379">
    <property type="entry name" value="4FE4S_FER_2"/>
    <property type="match status" value="3"/>
</dbReference>
<dbReference type="InterPro" id="IPR017896">
    <property type="entry name" value="4Fe4S_Fe-S-bd"/>
</dbReference>
<dbReference type="CDD" id="cd10551">
    <property type="entry name" value="PsrB"/>
    <property type="match status" value="1"/>
</dbReference>
<dbReference type="Gene3D" id="3.40.50.740">
    <property type="match status" value="1"/>
</dbReference>
<dbReference type="SUPFAM" id="SSF54862">
    <property type="entry name" value="4Fe-4S ferredoxins"/>
    <property type="match status" value="1"/>
</dbReference>
<dbReference type="EMBL" id="CP003156">
    <property type="protein sequence ID" value="AEV32908.1"/>
    <property type="molecule type" value="Genomic_DNA"/>
</dbReference>
<dbReference type="InterPro" id="IPR030948">
    <property type="entry name" value="TAT_var_transloc_signal_dom"/>
</dbReference>
<dbReference type="Proteomes" id="UP000005631">
    <property type="component" value="Chromosome"/>
</dbReference>
<dbReference type="Gene3D" id="3.30.70.20">
    <property type="match status" value="2"/>
</dbReference>
<feature type="domain" description="4Fe-4S ferredoxin-type" evidence="1">
    <location>
        <begin position="778"/>
        <end position="808"/>
    </location>
</feature>
<dbReference type="STRING" id="926562.Oweho_1929"/>
<dbReference type="eggNOG" id="COG0437">
    <property type="taxonomic scope" value="Bacteria"/>
</dbReference>
<organism evidence="2 3">
    <name type="scientific">Owenweeksia hongkongensis (strain DSM 17368 / CIP 108786 / JCM 12287 / NRRL B-23963 / UST20020801)</name>
    <dbReference type="NCBI Taxonomy" id="926562"/>
    <lineage>
        <taxon>Bacteria</taxon>
        <taxon>Pseudomonadati</taxon>
        <taxon>Bacteroidota</taxon>
        <taxon>Flavobacteriia</taxon>
        <taxon>Flavobacteriales</taxon>
        <taxon>Owenweeksiaceae</taxon>
        <taxon>Owenweeksia</taxon>
    </lineage>
</organism>
<feature type="domain" description="4Fe-4S ferredoxin-type" evidence="1">
    <location>
        <begin position="888"/>
        <end position="917"/>
    </location>
</feature>
<keyword evidence="3" id="KW-1185">Reference proteome</keyword>
<dbReference type="PANTHER" id="PTHR42783:SF3">
    <property type="entry name" value="GLUTAMATE SYNTHASE [NADPH] SMALL CHAIN-RELATED"/>
    <property type="match status" value="1"/>
</dbReference>
<feature type="domain" description="4Fe-4S ferredoxin-type" evidence="1">
    <location>
        <begin position="856"/>
        <end position="887"/>
    </location>
</feature>
<protein>
    <submittedName>
        <fullName evidence="2">Fe-S-cluster-containing hydrogenase subunit</fullName>
    </submittedName>
</protein>
<evidence type="ECO:0000313" key="3">
    <source>
        <dbReference type="Proteomes" id="UP000005631"/>
    </source>
</evidence>
<accession>G8R2B8</accession>
<dbReference type="Gene3D" id="3.40.228.10">
    <property type="entry name" value="Dimethylsulfoxide Reductase, domain 2"/>
    <property type="match status" value="1"/>
</dbReference>
<dbReference type="InterPro" id="IPR006311">
    <property type="entry name" value="TAT_signal"/>
</dbReference>
<dbReference type="NCBIfam" id="TIGR04519">
    <property type="entry name" value="MoCo_extend_TAT"/>
    <property type="match status" value="1"/>
</dbReference>
<evidence type="ECO:0000259" key="1">
    <source>
        <dbReference type="PROSITE" id="PS51379"/>
    </source>
</evidence>
<reference evidence="2 3" key="1">
    <citation type="journal article" date="2012" name="Stand. Genomic Sci.">
        <title>Genome sequence of the orange-pigmented seawater bacterium Owenweeksia hongkongensis type strain (UST20020801(T)).</title>
        <authorList>
            <person name="Riedel T."/>
            <person name="Held B."/>
            <person name="Nolan M."/>
            <person name="Lucas S."/>
            <person name="Lapidus A."/>
            <person name="Tice H."/>
            <person name="Del Rio T.G."/>
            <person name="Cheng J.F."/>
            <person name="Han C."/>
            <person name="Tapia R."/>
            <person name="Goodwin L.A."/>
            <person name="Pitluck S."/>
            <person name="Liolios K."/>
            <person name="Mavromatis K."/>
            <person name="Pagani I."/>
            <person name="Ivanova N."/>
            <person name="Mikhailova N."/>
            <person name="Pati A."/>
            <person name="Chen A."/>
            <person name="Palaniappan K."/>
            <person name="Rohde M."/>
            <person name="Tindall B.J."/>
            <person name="Detter J.C."/>
            <person name="Goker M."/>
            <person name="Woyke T."/>
            <person name="Bristow J."/>
            <person name="Eisen J.A."/>
            <person name="Markowitz V."/>
            <person name="Hugenholtz P."/>
            <person name="Klenk H.P."/>
            <person name="Kyrpides N.C."/>
        </authorList>
    </citation>
    <scope>NUCLEOTIDE SEQUENCE</scope>
    <source>
        <strain evidence="3">DSM 17368 / JCM 12287 / NRRL B-23963</strain>
    </source>
</reference>